<sequence>MATRFAELWAVVANAGMMTSGLIEWMTMASITRIFDVNVFGVVRVVKKFLPLLRKSRGRAVIVASNLCECCTLLYFDPGGWSGKLFPSIGNNTRLAAVNI</sequence>
<dbReference type="InterPro" id="IPR036291">
    <property type="entry name" value="NAD(P)-bd_dom_sf"/>
</dbReference>
<reference evidence="1 2" key="1">
    <citation type="journal article" date="2020" name="Cell">
        <title>Large-Scale Comparative Analyses of Tick Genomes Elucidate Their Genetic Diversity and Vector Capacities.</title>
        <authorList>
            <consortium name="Tick Genome and Microbiome Consortium (TIGMIC)"/>
            <person name="Jia N."/>
            <person name="Wang J."/>
            <person name="Shi W."/>
            <person name="Du L."/>
            <person name="Sun Y."/>
            <person name="Zhan W."/>
            <person name="Jiang J.F."/>
            <person name="Wang Q."/>
            <person name="Zhang B."/>
            <person name="Ji P."/>
            <person name="Bell-Sakyi L."/>
            <person name="Cui X.M."/>
            <person name="Yuan T.T."/>
            <person name="Jiang B.G."/>
            <person name="Yang W.F."/>
            <person name="Lam T.T."/>
            <person name="Chang Q.C."/>
            <person name="Ding S.J."/>
            <person name="Wang X.J."/>
            <person name="Zhu J.G."/>
            <person name="Ruan X.D."/>
            <person name="Zhao L."/>
            <person name="Wei J.T."/>
            <person name="Ye R.Z."/>
            <person name="Que T.C."/>
            <person name="Du C.H."/>
            <person name="Zhou Y.H."/>
            <person name="Cheng J.X."/>
            <person name="Dai P.F."/>
            <person name="Guo W.B."/>
            <person name="Han X.H."/>
            <person name="Huang E.J."/>
            <person name="Li L.F."/>
            <person name="Wei W."/>
            <person name="Gao Y.C."/>
            <person name="Liu J.Z."/>
            <person name="Shao H.Z."/>
            <person name="Wang X."/>
            <person name="Wang C.C."/>
            <person name="Yang T.C."/>
            <person name="Huo Q.B."/>
            <person name="Li W."/>
            <person name="Chen H.Y."/>
            <person name="Chen S.E."/>
            <person name="Zhou L.G."/>
            <person name="Ni X.B."/>
            <person name="Tian J.H."/>
            <person name="Sheng Y."/>
            <person name="Liu T."/>
            <person name="Pan Y.S."/>
            <person name="Xia L.Y."/>
            <person name="Li J."/>
            <person name="Zhao F."/>
            <person name="Cao W.C."/>
        </authorList>
    </citation>
    <scope>NUCLEOTIDE SEQUENCE [LARGE SCALE GENOMIC DNA]</scope>
    <source>
        <strain evidence="1">HaeL-2018</strain>
    </source>
</reference>
<dbReference type="GO" id="GO:0008202">
    <property type="term" value="P:steroid metabolic process"/>
    <property type="evidence" value="ECO:0007669"/>
    <property type="project" value="TreeGrafter"/>
</dbReference>
<evidence type="ECO:0000313" key="2">
    <source>
        <dbReference type="Proteomes" id="UP000821853"/>
    </source>
</evidence>
<dbReference type="EMBL" id="JABSTR010000010">
    <property type="protein sequence ID" value="KAH9380040.1"/>
    <property type="molecule type" value="Genomic_DNA"/>
</dbReference>
<dbReference type="Gene3D" id="3.40.50.720">
    <property type="entry name" value="NAD(P)-binding Rossmann-like Domain"/>
    <property type="match status" value="1"/>
</dbReference>
<accession>A0A9J6GZE4</accession>
<dbReference type="PANTHER" id="PTHR43313:SF36">
    <property type="entry name" value="D-BETA-HYDROXYBUTYRATE DEHYDROGENASE, MITOCHONDRIAL"/>
    <property type="match status" value="1"/>
</dbReference>
<dbReference type="InterPro" id="IPR002347">
    <property type="entry name" value="SDR_fam"/>
</dbReference>
<dbReference type="PANTHER" id="PTHR43313">
    <property type="entry name" value="SHORT-CHAIN DEHYDROGENASE/REDUCTASE FAMILY 9C"/>
    <property type="match status" value="1"/>
</dbReference>
<evidence type="ECO:0000313" key="1">
    <source>
        <dbReference type="EMBL" id="KAH9380040.1"/>
    </source>
</evidence>
<gene>
    <name evidence="1" type="ORF">HPB48_006144</name>
</gene>
<dbReference type="Proteomes" id="UP000821853">
    <property type="component" value="Chromosome 8"/>
</dbReference>
<dbReference type="AlphaFoldDB" id="A0A9J6GZE4"/>
<name>A0A9J6GZE4_HAELO</name>
<comment type="caution">
    <text evidence="1">The sequence shown here is derived from an EMBL/GenBank/DDBJ whole genome shotgun (WGS) entry which is preliminary data.</text>
</comment>
<dbReference type="VEuPathDB" id="VectorBase:HLOH_053295"/>
<dbReference type="OrthoDB" id="6422490at2759"/>
<dbReference type="GO" id="GO:0016491">
    <property type="term" value="F:oxidoreductase activity"/>
    <property type="evidence" value="ECO:0007669"/>
    <property type="project" value="TreeGrafter"/>
</dbReference>
<organism evidence="1 2">
    <name type="scientific">Haemaphysalis longicornis</name>
    <name type="common">Bush tick</name>
    <dbReference type="NCBI Taxonomy" id="44386"/>
    <lineage>
        <taxon>Eukaryota</taxon>
        <taxon>Metazoa</taxon>
        <taxon>Ecdysozoa</taxon>
        <taxon>Arthropoda</taxon>
        <taxon>Chelicerata</taxon>
        <taxon>Arachnida</taxon>
        <taxon>Acari</taxon>
        <taxon>Parasitiformes</taxon>
        <taxon>Ixodida</taxon>
        <taxon>Ixodoidea</taxon>
        <taxon>Ixodidae</taxon>
        <taxon>Haemaphysalinae</taxon>
        <taxon>Haemaphysalis</taxon>
    </lineage>
</organism>
<protein>
    <submittedName>
        <fullName evidence="1">Uncharacterized protein</fullName>
    </submittedName>
</protein>
<keyword evidence="2" id="KW-1185">Reference proteome</keyword>
<dbReference type="Pfam" id="PF00106">
    <property type="entry name" value="adh_short"/>
    <property type="match status" value="1"/>
</dbReference>
<dbReference type="SUPFAM" id="SSF51735">
    <property type="entry name" value="NAD(P)-binding Rossmann-fold domains"/>
    <property type="match status" value="1"/>
</dbReference>
<proteinExistence type="predicted"/>